<dbReference type="GO" id="GO:0031380">
    <property type="term" value="C:nuclear RNA-directed RNA polymerase complex"/>
    <property type="evidence" value="ECO:0007669"/>
    <property type="project" value="TreeGrafter"/>
</dbReference>
<feature type="compositionally biased region" description="Basic and acidic residues" evidence="2">
    <location>
        <begin position="97"/>
        <end position="107"/>
    </location>
</feature>
<dbReference type="InterPro" id="IPR027417">
    <property type="entry name" value="P-loop_NTPase"/>
</dbReference>
<sequence length="2244" mass="253542">MVIFDIFLADIKNGKSLEDITQGMSESRASKIKEQLKVIQSVGKNCDMNQSVTLNDNGQRQQNPVANHENTGLLKASESDVQPPRFEAKSESSTITNDHERKLDHVDGIGPTSACVQSVGKSLPRDSDSSGDGKNDHEDVDHEAVQSLISNGVSPIVDRVMIEPMMNDAIDEDEEFEACSVSSCSENGSLSLPTTEEEEEQSAGNIVQNNEVLDSSPSVFELTSSVLKLPSGKQTYNLKSQVLCKGVVANMDMEEMCGQIRILPFDHRRKDISFDFEDVKNATSTEVFLKVGSPVHFQRDTHDILSATVVIANSESNRLISVPSKKKEDRIDSQVPNDETEHGTLAPPSNSNMVQRKLNKTRNTTLKVKGNDGIIASFKPERGFGFISSTKLEKDAFVHINRLFTDGLPIAPQKGMKVRFVLNSTSTDPKGPQVDFALILDSGSDSTELKKYISSQQGTVTSVNMDKMFAFLTCQEMESDIHLDLRKISEYCIPLLVGDVVTFQVDKNATKPSAFRASVLRYEVNRSNKEINEFLDSSLATLHSSKSAFLILELAPLDALWQYFGTLNFSKQNDLIWKILQFTTQFFKQNRSNVDLGHILEILAQQSHFLDKVAQLKPNLVVKNFQIVFEFCEQVIAKCPNYVIKIYPLMIMGPKPLLETLMLKVIQKEYLNGAEGNWQSISDGITEEELSRDDLVKGDKNLSRVKVDIPYDSELQYMDTYFRLLRAEAFHAIQEGISCLRKGTLKPFQMKVYEKVSLGGVNLENLNLALCVSKKQFAKTNWAKTSHLMPGNLLCLLLNRQLKQFIWMTVAVKDPEILAKEGYFMADICSFNTMTKTEILSALFSASGQITMVESPTFFKSVHPALQTFRNIELEQLKLRDFIVHATPLRGKPAYQLSYFQQGNTEDSSEEEDELDCMERLTKMEAFIRKQMRTMDDAQKQAFEHVLYSPLGIIQGPPGTGKTYIGTKVIETILKYQVDSPILVLTYKNHALDEFLKQCLEFCPLEELVRVGGRSKEPALEPCNLFEQLKTVRLSRIIGESKTRLRESKEELTIQLKELLKTFWYDMSINAYSLLYALTEDQLNALVRGVSWGKGPNKVEYATTKNQVANNTWVSQIFDNVVLKCGTIKSFLERLSDETTQHKNSKEENILFKHAKALLDIAVRRWLPSLKKLEDLKDLRSEFDLSTWLEDNYEEEEEMMEETLEDQEYLDELLANRDSHTGIQGSKLKADKLCPVPQRYSTSSSFTKELFPSDLEANPFILRTTQMWALSEGEKYRFIFSLIHNTVDDKLSRVEDTMTEIVSILEKQAELSSLQKVEALSSKKIIGMTITGASINSSILQQVRPKVVIVEEAAEVLEPQLVAALNECVEHLILIGDHQQLRPQVESYPLVKNFNFDVSMMERLILCKFPYKTLTTQNRMRPEFATLLSDIYSVYKTNLERVANNNPPDFMGKSMFFWTHNHHEDTKERGSKTNLAECNLVIVLVKYLMTSGVNPEKITILAPYLGQVKLIRSKLISTDQSKKMPSVQTVDMFQGDENDVIVVSLVRSNHQGNVGFLNSINRRCVLQSRAKCGFYIVGDESTLIESQGAKIWKPFVQSMKKQGCLGPKFPLKCNRHPSQVEVATIEELAEIIRQPIKLCSTACGILGNCGIHACIKTCFPKHSHTNCTKEVKDTFQSCGHQVMRPCWQDIGELVCRELIDRYLSCGHVYRSACHSNISGVICKMPCQKTMNCVNNHACQSKCGKPHEHSPASCEVKINYSFPTCKHPSSKRKKCGEIIKWKCSYELKFTGTCGHPLLRKCYEAEKDVICKSKCIGKTRSCGHPCFNYCGENCYAGKCSQCQNDVTTFQKNAEKKARELKAKLGKDNFALADLDKSDAQYFKVQDHVTKYVQTMHNWSPTITRIQLVKNLDREIAYEKFKSKGFGTYEDLKFHGTSDEGVKKIPKEGFRRPGPPAPGKRPGMFGQGIYFATDSSKSAQSIYTQGSNKLLLCQVFLGKTLTLNSSDNQMDENKLKGLKCDSVFAPRGSSVKNDEFVVYNQDQAYVKYIVHFYSSNSPVLNMALPTPARTNQPTRRVLNPSRHFSSSNPDDILYRIAESTFYRSGQNSNRKIKSVEYVTNPTFENDFLQQKGDFKRKGIPDDEILAFHGTSSTNVDNILKTNLSLNYSTRFAHGKGLYFSEYPAVSFAYGDTLMLFKVLPGHEYTGPDHTWPNHQSKCVTKSADGYGQMMIVDNPKQFHPFFIYKLE</sequence>
<dbReference type="CDD" id="cd04458">
    <property type="entry name" value="CSP_CDS"/>
    <property type="match status" value="1"/>
</dbReference>
<keyword evidence="1" id="KW-0328">Glycosyltransferase</keyword>
<feature type="domain" description="PARP catalytic" evidence="3">
    <location>
        <begin position="2068"/>
        <end position="2244"/>
    </location>
</feature>
<comment type="caution">
    <text evidence="4">The sequence shown here is derived from an EMBL/GenBank/DDBJ whole genome shotgun (WGS) entry which is preliminary data.</text>
</comment>
<dbReference type="Pfam" id="PF13086">
    <property type="entry name" value="AAA_11"/>
    <property type="match status" value="1"/>
</dbReference>
<evidence type="ECO:0000256" key="1">
    <source>
        <dbReference type="RuleBase" id="RU362114"/>
    </source>
</evidence>
<keyword evidence="1" id="KW-0808">Transferase</keyword>
<dbReference type="SUPFAM" id="SSF56399">
    <property type="entry name" value="ADP-ribosylation"/>
    <property type="match status" value="2"/>
</dbReference>
<feature type="region of interest" description="Disordered" evidence="2">
    <location>
        <begin position="322"/>
        <end position="352"/>
    </location>
</feature>
<dbReference type="InterPro" id="IPR041677">
    <property type="entry name" value="DNA2/NAM7_AAA_11"/>
</dbReference>
<evidence type="ECO:0000256" key="2">
    <source>
        <dbReference type="SAM" id="MobiDB-lite"/>
    </source>
</evidence>
<dbReference type="STRING" id="6832.A0A553NV72"/>
<dbReference type="PROSITE" id="PS51059">
    <property type="entry name" value="PARP_CATALYTIC"/>
    <property type="match status" value="2"/>
</dbReference>
<dbReference type="GO" id="GO:0004386">
    <property type="term" value="F:helicase activity"/>
    <property type="evidence" value="ECO:0007669"/>
    <property type="project" value="InterPro"/>
</dbReference>
<dbReference type="InterPro" id="IPR045055">
    <property type="entry name" value="DNA2/NAM7-like"/>
</dbReference>
<accession>A0A553NV72</accession>
<organism evidence="4 5">
    <name type="scientific">Tigriopus californicus</name>
    <name type="common">Marine copepod</name>
    <dbReference type="NCBI Taxonomy" id="6832"/>
    <lineage>
        <taxon>Eukaryota</taxon>
        <taxon>Metazoa</taxon>
        <taxon>Ecdysozoa</taxon>
        <taxon>Arthropoda</taxon>
        <taxon>Crustacea</taxon>
        <taxon>Multicrustacea</taxon>
        <taxon>Hexanauplia</taxon>
        <taxon>Copepoda</taxon>
        <taxon>Harpacticoida</taxon>
        <taxon>Harpacticidae</taxon>
        <taxon>Tigriopus</taxon>
    </lineage>
</organism>
<feature type="region of interest" description="Disordered" evidence="2">
    <location>
        <begin position="75"/>
        <end position="138"/>
    </location>
</feature>
<name>A0A553NV72_TIGCA</name>
<dbReference type="Gene3D" id="2.40.50.140">
    <property type="entry name" value="Nucleic acid-binding proteins"/>
    <property type="match status" value="1"/>
</dbReference>
<keyword evidence="1" id="KW-0520">NAD</keyword>
<dbReference type="InterPro" id="IPR041679">
    <property type="entry name" value="DNA2/NAM7-like_C"/>
</dbReference>
<dbReference type="GO" id="GO:0003676">
    <property type="term" value="F:nucleic acid binding"/>
    <property type="evidence" value="ECO:0007669"/>
    <property type="project" value="InterPro"/>
</dbReference>
<gene>
    <name evidence="4" type="ORF">TCAL_04452</name>
</gene>
<feature type="compositionally biased region" description="Basic and acidic residues" evidence="2">
    <location>
        <begin position="123"/>
        <end position="138"/>
    </location>
</feature>
<dbReference type="Pfam" id="PF00644">
    <property type="entry name" value="PARP"/>
    <property type="match status" value="2"/>
</dbReference>
<dbReference type="InterPro" id="IPR047187">
    <property type="entry name" value="SF1_C_Upf1"/>
</dbReference>
<keyword evidence="5" id="KW-1185">Reference proteome</keyword>
<dbReference type="Pfam" id="PF25396">
    <property type="entry name" value="ZNFX1"/>
    <property type="match status" value="1"/>
</dbReference>
<proteinExistence type="predicted"/>
<dbReference type="InterPro" id="IPR012340">
    <property type="entry name" value="NA-bd_OB-fold"/>
</dbReference>
<evidence type="ECO:0000313" key="4">
    <source>
        <dbReference type="EMBL" id="TRY69333.1"/>
    </source>
</evidence>
<dbReference type="PANTHER" id="PTHR10887:SF341">
    <property type="entry name" value="NFX1-TYPE ZINC FINGER-CONTAINING PROTEIN 1"/>
    <property type="match status" value="1"/>
</dbReference>
<dbReference type="Pfam" id="PF13087">
    <property type="entry name" value="AAA_12"/>
    <property type="match status" value="1"/>
</dbReference>
<dbReference type="GO" id="GO:0031048">
    <property type="term" value="P:regulatory ncRNA-mediated heterochromatin formation"/>
    <property type="evidence" value="ECO:0007669"/>
    <property type="project" value="TreeGrafter"/>
</dbReference>
<evidence type="ECO:0000259" key="3">
    <source>
        <dbReference type="PROSITE" id="PS51059"/>
    </source>
</evidence>
<dbReference type="EMBL" id="VCGU01000010">
    <property type="protein sequence ID" value="TRY69333.1"/>
    <property type="molecule type" value="Genomic_DNA"/>
</dbReference>
<dbReference type="CDD" id="cd18808">
    <property type="entry name" value="SF1_C_Upf1"/>
    <property type="match status" value="1"/>
</dbReference>
<dbReference type="SUPFAM" id="SSF52540">
    <property type="entry name" value="P-loop containing nucleoside triphosphate hydrolases"/>
    <property type="match status" value="1"/>
</dbReference>
<reference evidence="4 5" key="1">
    <citation type="journal article" date="2018" name="Nat. Ecol. Evol.">
        <title>Genomic signatures of mitonuclear coevolution across populations of Tigriopus californicus.</title>
        <authorList>
            <person name="Barreto F.S."/>
            <person name="Watson E.T."/>
            <person name="Lima T.G."/>
            <person name="Willett C.S."/>
            <person name="Edmands S."/>
            <person name="Li W."/>
            <person name="Burton R.S."/>
        </authorList>
    </citation>
    <scope>NUCLEOTIDE SEQUENCE [LARGE SCALE GENOMIC DNA]</scope>
    <source>
        <strain evidence="4 5">San Diego</strain>
    </source>
</reference>
<protein>
    <recommendedName>
        <fullName evidence="1">Poly [ADP-ribose] polymerase</fullName>
        <shortName evidence="1">PARP</shortName>
        <ecNumber evidence="1">2.4.2.-</ecNumber>
    </recommendedName>
</protein>
<dbReference type="Gene3D" id="3.90.228.10">
    <property type="match status" value="2"/>
</dbReference>
<dbReference type="InterPro" id="IPR002059">
    <property type="entry name" value="CSP_DNA-bd"/>
</dbReference>
<dbReference type="GO" id="GO:0003950">
    <property type="term" value="F:NAD+ poly-ADP-ribosyltransferase activity"/>
    <property type="evidence" value="ECO:0007669"/>
    <property type="project" value="UniProtKB-UniRule"/>
</dbReference>
<dbReference type="Proteomes" id="UP000318571">
    <property type="component" value="Chromosome 1"/>
</dbReference>
<feature type="domain" description="PARP catalytic" evidence="3">
    <location>
        <begin position="1853"/>
        <end position="2055"/>
    </location>
</feature>
<dbReference type="Gene3D" id="3.40.50.300">
    <property type="entry name" value="P-loop containing nucleotide triphosphate hydrolases"/>
    <property type="match status" value="3"/>
</dbReference>
<evidence type="ECO:0000313" key="5">
    <source>
        <dbReference type="Proteomes" id="UP000318571"/>
    </source>
</evidence>
<dbReference type="EC" id="2.4.2.-" evidence="1"/>
<dbReference type="InterPro" id="IPR012317">
    <property type="entry name" value="Poly(ADP-ribose)pol_cat_dom"/>
</dbReference>
<dbReference type="PANTHER" id="PTHR10887">
    <property type="entry name" value="DNA2/NAM7 HELICASE FAMILY"/>
    <property type="match status" value="1"/>
</dbReference>
<dbReference type="InterPro" id="IPR057373">
    <property type="entry name" value="ZNFX1"/>
</dbReference>
<dbReference type="SUPFAM" id="SSF50249">
    <property type="entry name" value="Nucleic acid-binding proteins"/>
    <property type="match status" value="1"/>
</dbReference>